<feature type="transmembrane region" description="Helical" evidence="6">
    <location>
        <begin position="751"/>
        <end position="777"/>
    </location>
</feature>
<feature type="domain" description="ABC3 transporter permease C-terminal" evidence="7">
    <location>
        <begin position="252"/>
        <end position="368"/>
    </location>
</feature>
<protein>
    <submittedName>
        <fullName evidence="9">FtsX-like permease family protein</fullName>
    </submittedName>
</protein>
<dbReference type="EMBL" id="SIHO01000001">
    <property type="protein sequence ID" value="TFU05534.1"/>
    <property type="molecule type" value="Genomic_DNA"/>
</dbReference>
<feature type="transmembrane region" description="Helical" evidence="6">
    <location>
        <begin position="411"/>
        <end position="438"/>
    </location>
</feature>
<dbReference type="PANTHER" id="PTHR30287:SF1">
    <property type="entry name" value="INNER MEMBRANE PROTEIN"/>
    <property type="match status" value="1"/>
</dbReference>
<keyword evidence="4 6" id="KW-1133">Transmembrane helix</keyword>
<feature type="domain" description="ABC3 transporter permease C-terminal" evidence="7">
    <location>
        <begin position="706"/>
        <end position="816"/>
    </location>
</feature>
<sequence length="826" mass="84984">MMLALRMALRELRGGLSGLRLLAVCLVLGVAALAGVGSLSDAITTGISDRGQLILGGDIEIAMTQRSATPAERAAFAKTGAVSEVLRLRGMAGKGADSTIAEVKAVDAAYPLYGNFAIQGGVPLAPGSVAVAPALADRLALKAGDTLTLGNRAFRVAGTIADEPDRAGEGLGFGPALILRLDDLAATGLLEPGSLYRANYRIRLPDGQATAPVIKTLESAFPDAGWRVQDRSDGAPGARRFIERLGQFLTLVGLTALVVAGVGVGNGVASYLDSKSNTIATLKSIGAESALIFRSYLFQIGLVALVSVVIGAAIGALVPWAVVQLAADAMPVPPVLRLYAAPLLSGAAYGMLIAVAFALWPLAQATAMPAAKLFRDAVEVRNVPVFSVIGIIAIAIVIIIALAVGQANDRLFALGFVGAATVLLGLLTALAAGIRALAARAPRPKTPLARLALGNLHRPGALTRQLVVALGLGLTLFATLSVIETNLSGQINKSLPDRAPSFFVLDIPSDRIDEFRAIVAKNAPGAALRTVPSLRGPVTAVNGVPVSSMKNIPDDAWILRGDRGLSYAAVLPADNKLVAGKWWPANYAGPPLISLDEAAATALGLKVGDTLTVSVLGVEIPAKIASLRAIDWGTLGFNFAILFAPGTLENAPHTWMATVAATPVHERALSAAITSAYPTASLVRVRDVLGQVGELLGQMSVAIRAAASVTVAAGIAVLIGALAASRRARTYDAVLLKVLGATRGQIIRATLIEYGALAAIVALLALALGSLAGWFVVVNVLKLSWAPSWPPVIATVLVGGLVTVLLGLAGSWRALAARPSEVLRTL</sequence>
<reference evidence="9 10" key="1">
    <citation type="submission" date="2019-02" db="EMBL/GenBank/DDBJ databases">
        <title>Polymorphobacter sp. isolated from the lake at the Tibet of China.</title>
        <authorList>
            <person name="Li A."/>
        </authorList>
    </citation>
    <scope>NUCLEOTIDE SEQUENCE [LARGE SCALE GENOMIC DNA]</scope>
    <source>
        <strain evidence="9 10">DJ1R-1</strain>
    </source>
</reference>
<evidence type="ECO:0000256" key="5">
    <source>
        <dbReference type="ARBA" id="ARBA00023136"/>
    </source>
</evidence>
<dbReference type="InterPro" id="IPR003838">
    <property type="entry name" value="ABC3_permease_C"/>
</dbReference>
<dbReference type="GO" id="GO:0005886">
    <property type="term" value="C:plasma membrane"/>
    <property type="evidence" value="ECO:0007669"/>
    <property type="project" value="UniProtKB-SubCell"/>
</dbReference>
<evidence type="ECO:0000259" key="7">
    <source>
        <dbReference type="Pfam" id="PF02687"/>
    </source>
</evidence>
<evidence type="ECO:0000256" key="6">
    <source>
        <dbReference type="SAM" id="Phobius"/>
    </source>
</evidence>
<dbReference type="AlphaFoldDB" id="A0A4Y9EPH3"/>
<accession>A0A4Y9EPH3</accession>
<dbReference type="InterPro" id="IPR025857">
    <property type="entry name" value="MacB_PCD"/>
</dbReference>
<dbReference type="PANTHER" id="PTHR30287">
    <property type="entry name" value="MEMBRANE COMPONENT OF PREDICTED ABC SUPERFAMILY METABOLITE UPTAKE TRANSPORTER"/>
    <property type="match status" value="1"/>
</dbReference>
<keyword evidence="3 6" id="KW-0812">Transmembrane</keyword>
<comment type="caution">
    <text evidence="9">The sequence shown here is derived from an EMBL/GenBank/DDBJ whole genome shotgun (WGS) entry which is preliminary data.</text>
</comment>
<feature type="transmembrane region" description="Helical" evidence="6">
    <location>
        <begin position="248"/>
        <end position="272"/>
    </location>
</feature>
<keyword evidence="2" id="KW-1003">Cell membrane</keyword>
<dbReference type="InterPro" id="IPR038766">
    <property type="entry name" value="Membrane_comp_ABC_pdt"/>
</dbReference>
<comment type="subcellular location">
    <subcellularLocation>
        <location evidence="1">Cell membrane</location>
        <topology evidence="1">Multi-pass membrane protein</topology>
    </subcellularLocation>
</comment>
<feature type="domain" description="MacB-like periplasmic core" evidence="8">
    <location>
        <begin position="23"/>
        <end position="218"/>
    </location>
</feature>
<evidence type="ECO:0000313" key="9">
    <source>
        <dbReference type="EMBL" id="TFU05534.1"/>
    </source>
</evidence>
<dbReference type="Pfam" id="PF12704">
    <property type="entry name" value="MacB_PCD"/>
    <property type="match status" value="1"/>
</dbReference>
<feature type="transmembrane region" description="Helical" evidence="6">
    <location>
        <begin position="789"/>
        <end position="809"/>
    </location>
</feature>
<feature type="transmembrane region" description="Helical" evidence="6">
    <location>
        <begin position="701"/>
        <end position="724"/>
    </location>
</feature>
<evidence type="ECO:0000256" key="4">
    <source>
        <dbReference type="ARBA" id="ARBA00022989"/>
    </source>
</evidence>
<feature type="transmembrane region" description="Helical" evidence="6">
    <location>
        <begin position="293"/>
        <end position="318"/>
    </location>
</feature>
<evidence type="ECO:0000259" key="8">
    <source>
        <dbReference type="Pfam" id="PF12704"/>
    </source>
</evidence>
<evidence type="ECO:0000256" key="1">
    <source>
        <dbReference type="ARBA" id="ARBA00004651"/>
    </source>
</evidence>
<evidence type="ECO:0000313" key="10">
    <source>
        <dbReference type="Proteomes" id="UP000297737"/>
    </source>
</evidence>
<evidence type="ECO:0000256" key="2">
    <source>
        <dbReference type="ARBA" id="ARBA00022475"/>
    </source>
</evidence>
<name>A0A4Y9EPH3_9SPHN</name>
<keyword evidence="5 6" id="KW-0472">Membrane</keyword>
<organism evidence="9 10">
    <name type="scientific">Glacieibacterium arshaanense</name>
    <dbReference type="NCBI Taxonomy" id="2511025"/>
    <lineage>
        <taxon>Bacteria</taxon>
        <taxon>Pseudomonadati</taxon>
        <taxon>Pseudomonadota</taxon>
        <taxon>Alphaproteobacteria</taxon>
        <taxon>Sphingomonadales</taxon>
        <taxon>Sphingosinicellaceae</taxon>
        <taxon>Glacieibacterium</taxon>
    </lineage>
</organism>
<evidence type="ECO:0000256" key="3">
    <source>
        <dbReference type="ARBA" id="ARBA00022692"/>
    </source>
</evidence>
<feature type="transmembrane region" description="Helical" evidence="6">
    <location>
        <begin position="466"/>
        <end position="483"/>
    </location>
</feature>
<dbReference type="OrthoDB" id="9775544at2"/>
<feature type="transmembrane region" description="Helical" evidence="6">
    <location>
        <begin position="383"/>
        <end position="405"/>
    </location>
</feature>
<dbReference type="Pfam" id="PF02687">
    <property type="entry name" value="FtsX"/>
    <property type="match status" value="2"/>
</dbReference>
<dbReference type="Proteomes" id="UP000297737">
    <property type="component" value="Unassembled WGS sequence"/>
</dbReference>
<proteinExistence type="predicted"/>
<feature type="transmembrane region" description="Helical" evidence="6">
    <location>
        <begin position="338"/>
        <end position="362"/>
    </location>
</feature>
<gene>
    <name evidence="9" type="ORF">EUV02_00350</name>
</gene>
<keyword evidence="10" id="KW-1185">Reference proteome</keyword>